<gene>
    <name evidence="1" type="ORF">SAMN05444007_11351</name>
</gene>
<dbReference type="EMBL" id="FNYD01000013">
    <property type="protein sequence ID" value="SEK04553.1"/>
    <property type="molecule type" value="Genomic_DNA"/>
</dbReference>
<protein>
    <submittedName>
        <fullName evidence="1">Uncharacterized protein</fullName>
    </submittedName>
</protein>
<dbReference type="OrthoDB" id="2989173at2"/>
<sequence length="209" mass="24464">MTIEAAEELFLRALQEVIGQVNRGELGETNEATIQHHLALCLHLLARQEDLPFSIIMERRIQRADGGVFPKKGRNNAEIDVFFTVGEDETRCAVELKLFKRINHREPNNRYDSYADLANLEIYLEEHCDVGFFVLLTDHPHYYDPEFGDHRPGTADFSLREGHIYQAQRELTYRTEMPYGPPLTLRHDYTFQWKNEGNDWRFLILKVSP</sequence>
<dbReference type="AlphaFoldDB" id="A0A1H7DS26"/>
<dbReference type="RefSeq" id="WP_092370709.1">
    <property type="nucleotide sequence ID" value="NZ_BMGV01000012.1"/>
</dbReference>
<dbReference type="STRING" id="1227549.SAMN05444007_11351"/>
<proteinExistence type="predicted"/>
<reference evidence="1 2" key="1">
    <citation type="submission" date="2016-10" db="EMBL/GenBank/DDBJ databases">
        <authorList>
            <person name="de Groot N.N."/>
        </authorList>
    </citation>
    <scope>NUCLEOTIDE SEQUENCE [LARGE SCALE GENOMIC DNA]</scope>
    <source>
        <strain evidence="1 2">DSM 29340</strain>
    </source>
</reference>
<evidence type="ECO:0000313" key="2">
    <source>
        <dbReference type="Proteomes" id="UP000199379"/>
    </source>
</evidence>
<evidence type="ECO:0000313" key="1">
    <source>
        <dbReference type="EMBL" id="SEK04553.1"/>
    </source>
</evidence>
<dbReference type="Proteomes" id="UP000199379">
    <property type="component" value="Unassembled WGS sequence"/>
</dbReference>
<accession>A0A1H7DS26</accession>
<keyword evidence="2" id="KW-1185">Reference proteome</keyword>
<name>A0A1H7DS26_9RHOB</name>
<organism evidence="1 2">
    <name type="scientific">Cribrihabitans marinus</name>
    <dbReference type="NCBI Taxonomy" id="1227549"/>
    <lineage>
        <taxon>Bacteria</taxon>
        <taxon>Pseudomonadati</taxon>
        <taxon>Pseudomonadota</taxon>
        <taxon>Alphaproteobacteria</taxon>
        <taxon>Rhodobacterales</taxon>
        <taxon>Paracoccaceae</taxon>
        <taxon>Cribrihabitans</taxon>
    </lineage>
</organism>